<keyword evidence="3" id="KW-1185">Reference proteome</keyword>
<feature type="region of interest" description="Disordered" evidence="1">
    <location>
        <begin position="455"/>
        <end position="476"/>
    </location>
</feature>
<accession>A0ABD3S3H4</accession>
<feature type="region of interest" description="Disordered" evidence="1">
    <location>
        <begin position="853"/>
        <end position="887"/>
    </location>
</feature>
<name>A0ABD3S3H4_9LAMI</name>
<evidence type="ECO:0000313" key="2">
    <source>
        <dbReference type="EMBL" id="KAL3819018.1"/>
    </source>
</evidence>
<dbReference type="InterPro" id="IPR034583">
    <property type="entry name" value="EMF1"/>
</dbReference>
<protein>
    <submittedName>
        <fullName evidence="2">Uncharacterized protein</fullName>
    </submittedName>
</protein>
<evidence type="ECO:0000256" key="1">
    <source>
        <dbReference type="SAM" id="MobiDB-lite"/>
    </source>
</evidence>
<feature type="region of interest" description="Disordered" evidence="1">
    <location>
        <begin position="187"/>
        <end position="349"/>
    </location>
</feature>
<evidence type="ECO:0000313" key="3">
    <source>
        <dbReference type="Proteomes" id="UP001634393"/>
    </source>
</evidence>
<proteinExistence type="predicted"/>
<reference evidence="2 3" key="1">
    <citation type="submission" date="2024-12" db="EMBL/GenBank/DDBJ databases">
        <title>The unique morphological basis and parallel evolutionary history of personate flowers in Penstemon.</title>
        <authorList>
            <person name="Depatie T.H."/>
            <person name="Wessinger C.A."/>
        </authorList>
    </citation>
    <scope>NUCLEOTIDE SEQUENCE [LARGE SCALE GENOMIC DNA]</scope>
    <source>
        <strain evidence="2">WTNN_2</strain>
        <tissue evidence="2">Leaf</tissue>
    </source>
</reference>
<feature type="compositionally biased region" description="Polar residues" evidence="1">
    <location>
        <begin position="254"/>
        <end position="271"/>
    </location>
</feature>
<gene>
    <name evidence="2" type="ORF">ACJIZ3_004923</name>
</gene>
<feature type="compositionally biased region" description="Polar residues" evidence="1">
    <location>
        <begin position="624"/>
        <end position="635"/>
    </location>
</feature>
<feature type="compositionally biased region" description="Basic and acidic residues" evidence="1">
    <location>
        <begin position="128"/>
        <end position="138"/>
    </location>
</feature>
<dbReference type="PANTHER" id="PTHR35504">
    <property type="entry name" value="PROTEIN EMBRYONIC FLOWER 1"/>
    <property type="match status" value="1"/>
</dbReference>
<sequence length="887" mass="98105">MDKDSASTFVKINSLSIDLNSAMDQETESRPAVHEHFSIRGYVAGMRDKDPKICLPFSSNVDEGGDVAAILQPLHVPSFQWWQCSGSCIPSERSTVEMAVTCRGDTSTNSCDHNLDRDKYGLSLQEDLGNKHGSRDSGDGEDNGLVNAMATSKMICYDGPKATESSKDKTEEGNAYADMIEVNRLQIRDRSKTTAGASGEPSSFRVEEPEYVSSGSEKTPSPLPQKRKPKLRSLADILVEEKNPATESPRPRIQATSTETEALTRSQNQLNVPVDTAKGIRSKPKRKITREEDREVPSGNKANTNGEAAKRLKGPSVDPERTRKRVDQISSDTESDSEVSAKIRRMKPKKCRSLDINKKMTRAHTDERTPPVNVLPNMDSPSSANIQKHAIFGKSGETGPNFRSFLFGQQMGRMTTLLKNNRPEVEAGPSKITLGDSSGKGKVALDLSLNGIVNGERSSNSSKQSSCRPNNRAIPDLNETFTHTMPINPERRSSNLERAFNHQRNLDISASKNKFSAKEVKRQLEISDQQAAQKRYTNIEQVEPSEMAIVELLARNKRETEIRNLRKNLQPVRINSSTTVSPPPYANGQPDTINIPFAHRTSVPAMDLFSTFPVIPFHHRKPQHTPSSSTFTGPRSSGLGGPEFPWRPRSDYTPIHFQNRSVQINSTPVPTFSEGSHKGKTISDIKGIEERRAVQEQRIVSNSASTRSFDNFSNDTIPAMQLLSMMNQRVASTSTFEVGSNKGFLNRTYHPRVNGTENRNFVNSSFFTQDRHSKDVPGSSYVGSSLGLNKASYNLQGQRAPEQRIFNLGGSKNLVIDPALPDPPLGNCTMNRNPADFSVPNCRNKFTLTGKDLEALKERAPAEKRQRVRKDEASGSGSGSGKEYSRK</sequence>
<comment type="caution">
    <text evidence="2">The sequence shown here is derived from an EMBL/GenBank/DDBJ whole genome shotgun (WGS) entry which is preliminary data.</text>
</comment>
<feature type="compositionally biased region" description="Basic and acidic residues" evidence="1">
    <location>
        <begin position="853"/>
        <end position="873"/>
    </location>
</feature>
<feature type="region of interest" description="Disordered" evidence="1">
    <location>
        <begin position="126"/>
        <end position="145"/>
    </location>
</feature>
<feature type="region of interest" description="Disordered" evidence="1">
    <location>
        <begin position="619"/>
        <end position="639"/>
    </location>
</feature>
<dbReference type="EMBL" id="JBJXBP010000007">
    <property type="protein sequence ID" value="KAL3819018.1"/>
    <property type="molecule type" value="Genomic_DNA"/>
</dbReference>
<dbReference type="AlphaFoldDB" id="A0ABD3S3H4"/>
<dbReference type="PANTHER" id="PTHR35504:SF1">
    <property type="entry name" value="PROTEIN EMBRYONIC FLOWER 1"/>
    <property type="match status" value="1"/>
</dbReference>
<feature type="compositionally biased region" description="Basic and acidic residues" evidence="1">
    <location>
        <begin position="318"/>
        <end position="327"/>
    </location>
</feature>
<organism evidence="2 3">
    <name type="scientific">Penstemon smallii</name>
    <dbReference type="NCBI Taxonomy" id="265156"/>
    <lineage>
        <taxon>Eukaryota</taxon>
        <taxon>Viridiplantae</taxon>
        <taxon>Streptophyta</taxon>
        <taxon>Embryophyta</taxon>
        <taxon>Tracheophyta</taxon>
        <taxon>Spermatophyta</taxon>
        <taxon>Magnoliopsida</taxon>
        <taxon>eudicotyledons</taxon>
        <taxon>Gunneridae</taxon>
        <taxon>Pentapetalae</taxon>
        <taxon>asterids</taxon>
        <taxon>lamiids</taxon>
        <taxon>Lamiales</taxon>
        <taxon>Plantaginaceae</taxon>
        <taxon>Cheloneae</taxon>
        <taxon>Penstemon</taxon>
    </lineage>
</organism>
<dbReference type="Proteomes" id="UP001634393">
    <property type="component" value="Unassembled WGS sequence"/>
</dbReference>